<evidence type="ECO:0000313" key="1">
    <source>
        <dbReference type="EMBL" id="AEE12823.1"/>
    </source>
</evidence>
<dbReference type="HOGENOM" id="CLU_1347899_0_0_10"/>
<evidence type="ECO:0008006" key="3">
    <source>
        <dbReference type="Google" id="ProtNLM"/>
    </source>
</evidence>
<dbReference type="EMBL" id="CP002689">
    <property type="protein sequence ID" value="AEE12823.1"/>
    <property type="molecule type" value="Genomic_DNA"/>
</dbReference>
<name>F4KK98_PORAD</name>
<dbReference type="Pfam" id="PF12099">
    <property type="entry name" value="DUF3575"/>
    <property type="match status" value="1"/>
</dbReference>
<dbReference type="OrthoDB" id="768080at2"/>
<gene>
    <name evidence="1" type="ordered locus">Poras_0880</name>
</gene>
<dbReference type="InterPro" id="IPR021958">
    <property type="entry name" value="DUF3575"/>
</dbReference>
<dbReference type="AlphaFoldDB" id="F4KK98"/>
<accession>F4KK98</accession>
<keyword evidence="2" id="KW-1185">Reference proteome</keyword>
<reference evidence="2" key="1">
    <citation type="submission" date="2011-04" db="EMBL/GenBank/DDBJ databases">
        <title>The complete genome of Porphyromonas asaccharolytica DSM 20707.</title>
        <authorList>
            <person name="Lucas S."/>
            <person name="Han J."/>
            <person name="Lapidus A."/>
            <person name="Bruce D."/>
            <person name="Goodwin L."/>
            <person name="Pitluck S."/>
            <person name="Peters L."/>
            <person name="Kyrpides N."/>
            <person name="Mavromatis K."/>
            <person name="Ivanova N."/>
            <person name="Ovchinnikova G."/>
            <person name="Pagani I."/>
            <person name="Lu M."/>
            <person name="Detter J.C."/>
            <person name="Tapia R."/>
            <person name="Han C."/>
            <person name="Land M."/>
            <person name="Hauser L."/>
            <person name="Markowitz V."/>
            <person name="Cheng J.-F."/>
            <person name="Hugenholtz P."/>
            <person name="Woyke T."/>
            <person name="Wu D."/>
            <person name="Gronow S."/>
            <person name="Wellnitz S."/>
            <person name="Brambilla E."/>
            <person name="Klenk H.-P."/>
            <person name="Eisen J.A."/>
        </authorList>
    </citation>
    <scope>NUCLEOTIDE SEQUENCE [LARGE SCALE GENOMIC DNA]</scope>
    <source>
        <strain evidence="2">ATCC 25260 / DSM 20707 / VPI 4198</strain>
    </source>
</reference>
<organism evidence="1 2">
    <name type="scientific">Porphyromonas asaccharolytica (strain ATCC 25260 / DSM 20707 / BCRC 10618 / CCUG 7834 / JCM 6326 / LMG 13178 / VPI 4198 / B440)</name>
    <name type="common">Bacteroides asaccharolyticus</name>
    <dbReference type="NCBI Taxonomy" id="879243"/>
    <lineage>
        <taxon>Bacteria</taxon>
        <taxon>Pseudomonadati</taxon>
        <taxon>Bacteroidota</taxon>
        <taxon>Bacteroidia</taxon>
        <taxon>Bacteroidales</taxon>
        <taxon>Porphyromonadaceae</taxon>
        <taxon>Porphyromonas</taxon>
    </lineage>
</organism>
<sequence>MMSRLRTKLTLLTIILTLGSLGIVAQEVVVPSHPVKYHEVRLNLLALPYASELSAEYEYATASPFSIGCAVSAYIGDESASGLSFPTFGVMPYGRWYFGGKWFSITSPNAGFLIEVNSAIGYYDKLKNVHYSGPWMNLKRTEEIVSGTSCGIGLGAGFKYVTRRGWSAEASLRMGVNLVEAAQKNFAYIYPAISVGYRF</sequence>
<dbReference type="KEGG" id="pah:Poras_0880"/>
<evidence type="ECO:0000313" key="2">
    <source>
        <dbReference type="Proteomes" id="UP000006545"/>
    </source>
</evidence>
<dbReference type="Proteomes" id="UP000006545">
    <property type="component" value="Chromosome"/>
</dbReference>
<dbReference type="RefSeq" id="WP_013760322.1">
    <property type="nucleotide sequence ID" value="NC_015501.1"/>
</dbReference>
<dbReference type="STRING" id="879243.Poras_0880"/>
<protein>
    <recommendedName>
        <fullName evidence="3">DUF3575 domain-containing protein</fullName>
    </recommendedName>
</protein>
<proteinExistence type="predicted"/>